<dbReference type="RefSeq" id="WP_113822878.1">
    <property type="nucleotide sequence ID" value="NZ_JAHHDY010000015.1"/>
</dbReference>
<dbReference type="Proteomes" id="UP000763802">
    <property type="component" value="Unassembled WGS sequence"/>
</dbReference>
<proteinExistence type="predicted"/>
<organism evidence="1 2">
    <name type="scientific">Falsiruegeria litorea</name>
    <dbReference type="NCBI Taxonomy" id="1280831"/>
    <lineage>
        <taxon>Bacteria</taxon>
        <taxon>Pseudomonadati</taxon>
        <taxon>Pseudomonadota</taxon>
        <taxon>Alphaproteobacteria</taxon>
        <taxon>Rhodobacterales</taxon>
        <taxon>Roseobacteraceae</taxon>
        <taxon>Falsiruegeria</taxon>
    </lineage>
</organism>
<gene>
    <name evidence="1" type="ORF">KL867_12060</name>
</gene>
<evidence type="ECO:0000313" key="2">
    <source>
        <dbReference type="Proteomes" id="UP000763802"/>
    </source>
</evidence>
<accession>A0ABS5WRM2</accession>
<reference evidence="1 2" key="1">
    <citation type="submission" date="2021-05" db="EMBL/GenBank/DDBJ databases">
        <title>Draft genomes of marine bacteria isolated from model chitin particles.</title>
        <authorList>
            <person name="Datta M.S."/>
            <person name="Schwartzman J.A."/>
            <person name="Cordero O."/>
        </authorList>
    </citation>
    <scope>NUCLEOTIDE SEQUENCE [LARGE SCALE GENOMIC DNA]</scope>
    <source>
        <strain evidence="1 2">4E07</strain>
    </source>
</reference>
<dbReference type="EMBL" id="JAHHDY010000015">
    <property type="protein sequence ID" value="MBT3141792.1"/>
    <property type="molecule type" value="Genomic_DNA"/>
</dbReference>
<keyword evidence="2" id="KW-1185">Reference proteome</keyword>
<evidence type="ECO:0000313" key="1">
    <source>
        <dbReference type="EMBL" id="MBT3141792.1"/>
    </source>
</evidence>
<sequence length="92" mass="10467">MLITDIEITQYTYCQSSARHSANVCMTLKNQVVTLFCQLRLSEQESSGEKARAFISDAMRQMRRMPEYRSGKATLNLADNLRLLGDPMPLHA</sequence>
<name>A0ABS5WRM2_9RHOB</name>
<comment type="caution">
    <text evidence="1">The sequence shown here is derived from an EMBL/GenBank/DDBJ whole genome shotgun (WGS) entry which is preliminary data.</text>
</comment>
<protein>
    <recommendedName>
        <fullName evidence="3">Transposase</fullName>
    </recommendedName>
</protein>
<evidence type="ECO:0008006" key="3">
    <source>
        <dbReference type="Google" id="ProtNLM"/>
    </source>
</evidence>